<dbReference type="GO" id="GO:0003924">
    <property type="term" value="F:GTPase activity"/>
    <property type="evidence" value="ECO:0007669"/>
    <property type="project" value="TreeGrafter"/>
</dbReference>
<dbReference type="PROSITE" id="PS51721">
    <property type="entry name" value="G_CP"/>
    <property type="match status" value="1"/>
</dbReference>
<dbReference type="GO" id="GO:0032543">
    <property type="term" value="P:mitochondrial translation"/>
    <property type="evidence" value="ECO:0007669"/>
    <property type="project" value="TreeGrafter"/>
</dbReference>
<comment type="subcellular location">
    <subcellularLocation>
        <location evidence="1">Mitochondrion inner membrane</location>
        <topology evidence="1">Peripheral membrane protein</topology>
        <orientation evidence="1">Matrix side</orientation>
    </subcellularLocation>
</comment>
<accession>A0A0A9X5H2</accession>
<feature type="binding site" evidence="10">
    <location>
        <position position="207"/>
    </location>
    <ligand>
        <name>GTP</name>
        <dbReference type="ChEBI" id="CHEBI:37565"/>
    </ligand>
</feature>
<evidence type="ECO:0000313" key="13">
    <source>
        <dbReference type="EMBL" id="JAG48342.1"/>
    </source>
</evidence>
<comment type="similarity">
    <text evidence="9">Belongs to the TRAFAC class YlqF/YawG GTPase family. MTG1 subfamily.</text>
</comment>
<evidence type="ECO:0000256" key="9">
    <source>
        <dbReference type="PIRNR" id="PIRNR006230"/>
    </source>
</evidence>
<dbReference type="FunFam" id="1.10.1580.10:FF:000004">
    <property type="entry name" value="Mitochondrial GTPase 1"/>
    <property type="match status" value="1"/>
</dbReference>
<dbReference type="AlphaFoldDB" id="A0A0A9X5H2"/>
<feature type="binding site" evidence="10">
    <location>
        <begin position="155"/>
        <end position="160"/>
    </location>
    <ligand>
        <name>GTP</name>
        <dbReference type="ChEBI" id="CHEBI:37565"/>
    </ligand>
</feature>
<evidence type="ECO:0000256" key="7">
    <source>
        <dbReference type="ARBA" id="ARBA00023136"/>
    </source>
</evidence>
<reference evidence="12" key="2">
    <citation type="submission" date="2014-07" db="EMBL/GenBank/DDBJ databases">
        <authorList>
            <person name="Hull J."/>
        </authorList>
    </citation>
    <scope>NUCLEOTIDE SEQUENCE</scope>
</reference>
<dbReference type="EMBL" id="GBRD01017485">
    <property type="protein sequence ID" value="JAG48342.1"/>
    <property type="molecule type" value="Transcribed_RNA"/>
</dbReference>
<dbReference type="GO" id="GO:0005525">
    <property type="term" value="F:GTP binding"/>
    <property type="evidence" value="ECO:0007669"/>
    <property type="project" value="UniProtKB-KW"/>
</dbReference>
<comment type="function">
    <text evidence="8 9">Plays a role in the regulation of the mitochondrial ribosome assembly and of translational activity. Displays mitochondrial GTPase activity.</text>
</comment>
<organism evidence="12">
    <name type="scientific">Lygus hesperus</name>
    <name type="common">Western plant bug</name>
    <dbReference type="NCBI Taxonomy" id="30085"/>
    <lineage>
        <taxon>Eukaryota</taxon>
        <taxon>Metazoa</taxon>
        <taxon>Ecdysozoa</taxon>
        <taxon>Arthropoda</taxon>
        <taxon>Hexapoda</taxon>
        <taxon>Insecta</taxon>
        <taxon>Pterygota</taxon>
        <taxon>Neoptera</taxon>
        <taxon>Paraneoptera</taxon>
        <taxon>Hemiptera</taxon>
        <taxon>Heteroptera</taxon>
        <taxon>Panheteroptera</taxon>
        <taxon>Cimicomorpha</taxon>
        <taxon>Miridae</taxon>
        <taxon>Mirini</taxon>
        <taxon>Lygus</taxon>
    </lineage>
</organism>
<evidence type="ECO:0000256" key="3">
    <source>
        <dbReference type="ARBA" id="ARBA00022792"/>
    </source>
</evidence>
<keyword evidence="3" id="KW-0999">Mitochondrion inner membrane</keyword>
<evidence type="ECO:0000313" key="12">
    <source>
        <dbReference type="EMBL" id="JAG14906.1"/>
    </source>
</evidence>
<dbReference type="InterPro" id="IPR023179">
    <property type="entry name" value="GTP-bd_ortho_bundle_sf"/>
</dbReference>
<gene>
    <name evidence="12" type="ORF">CM83_41441</name>
</gene>
<keyword evidence="5 9" id="KW-0496">Mitochondrion</keyword>
<dbReference type="SUPFAM" id="SSF52540">
    <property type="entry name" value="P-loop containing nucleoside triphosphate hydrolases"/>
    <property type="match status" value="1"/>
</dbReference>
<dbReference type="Pfam" id="PF01926">
    <property type="entry name" value="MMR_HSR1"/>
    <property type="match status" value="1"/>
</dbReference>
<dbReference type="InterPro" id="IPR016478">
    <property type="entry name" value="GTPase_MTG1"/>
</dbReference>
<keyword evidence="7" id="KW-0472">Membrane</keyword>
<evidence type="ECO:0000256" key="4">
    <source>
        <dbReference type="ARBA" id="ARBA00022946"/>
    </source>
</evidence>
<dbReference type="GO" id="GO:0005743">
    <property type="term" value="C:mitochondrial inner membrane"/>
    <property type="evidence" value="ECO:0007669"/>
    <property type="project" value="UniProtKB-SubCell"/>
</dbReference>
<sequence length="324" mass="36852">MVRLSAILWQNQPVFRQVFQFSDRNLLRWYPGHMEKGMKQMQQKLKLVDCIVEVHDARIPISGRNEKFRYTVSGLRPHILVLNKMDLADMSQKDTVSGYLTKQGMSEVLYTNCKDLNCHGLKKIVPTINRLICESERYNRSENKEFTVMVIGVPNVGKSSVINAIRNKYLRKSKAAAVGAIAGITRSVLTKIKVCQDPLIYVLDTPGILDPKVEDIETGFKLALCSSMNDHQVGIRHIADYLLYFLNRRGDFEYVRHLGLSSPLDNVEELLVESAVNMGKTLKRKNVEGGYTMIPDIETAAYHFVKLFRTGALGKFILDDVRIN</sequence>
<reference evidence="12" key="1">
    <citation type="journal article" date="2014" name="PLoS ONE">
        <title>Transcriptome-Based Identification of ABC Transporters in the Western Tarnished Plant Bug Lygus hesperus.</title>
        <authorList>
            <person name="Hull J.J."/>
            <person name="Chaney K."/>
            <person name="Geib S.M."/>
            <person name="Fabrick J.A."/>
            <person name="Brent C.S."/>
            <person name="Walsh D."/>
            <person name="Lavine L.C."/>
        </authorList>
    </citation>
    <scope>NUCLEOTIDE SEQUENCE</scope>
</reference>
<evidence type="ECO:0000256" key="6">
    <source>
        <dbReference type="ARBA" id="ARBA00023134"/>
    </source>
</evidence>
<dbReference type="Gene3D" id="1.10.1580.10">
    <property type="match status" value="1"/>
</dbReference>
<dbReference type="PANTHER" id="PTHR45782">
    <property type="entry name" value="MITOCHONDRIAL RIBOSOME-ASSOCIATED GTPASE 1"/>
    <property type="match status" value="1"/>
</dbReference>
<dbReference type="PIRSF" id="PIRSF006230">
    <property type="entry name" value="MG442"/>
    <property type="match status" value="1"/>
</dbReference>
<dbReference type="PANTHER" id="PTHR45782:SF4">
    <property type="entry name" value="MITOCHONDRIAL RIBOSOME-ASSOCIATED GTPASE 1"/>
    <property type="match status" value="1"/>
</dbReference>
<dbReference type="Gene3D" id="3.40.50.300">
    <property type="entry name" value="P-loop containing nucleotide triphosphate hydrolases"/>
    <property type="match status" value="1"/>
</dbReference>
<dbReference type="InterPro" id="IPR030378">
    <property type="entry name" value="G_CP_dom"/>
</dbReference>
<evidence type="ECO:0000256" key="5">
    <source>
        <dbReference type="ARBA" id="ARBA00023128"/>
    </source>
</evidence>
<keyword evidence="6 9" id="KW-0342">GTP-binding</keyword>
<evidence type="ECO:0000256" key="10">
    <source>
        <dbReference type="PIRSR" id="PIRSR006230-1"/>
    </source>
</evidence>
<protein>
    <recommendedName>
        <fullName evidence="9">Mitochondrial GTPase 1</fullName>
    </recommendedName>
</protein>
<dbReference type="EMBL" id="GBHO01028698">
    <property type="protein sequence ID" value="JAG14906.1"/>
    <property type="molecule type" value="Transcribed_RNA"/>
</dbReference>
<reference evidence="13" key="3">
    <citation type="submission" date="2014-09" db="EMBL/GenBank/DDBJ databases">
        <authorList>
            <person name="Magalhaes I.L.F."/>
            <person name="Oliveira U."/>
            <person name="Santos F.R."/>
            <person name="Vidigal T.H.D.A."/>
            <person name="Brescovit A.D."/>
            <person name="Santos A.J."/>
        </authorList>
    </citation>
    <scope>NUCLEOTIDE SEQUENCE</scope>
</reference>
<feature type="binding site" evidence="10">
    <location>
        <begin position="83"/>
        <end position="86"/>
    </location>
    <ligand>
        <name>GTP</name>
        <dbReference type="ChEBI" id="CHEBI:37565"/>
    </ligand>
</feature>
<proteinExistence type="inferred from homology"/>
<evidence type="ECO:0000256" key="1">
    <source>
        <dbReference type="ARBA" id="ARBA00004443"/>
    </source>
</evidence>
<keyword evidence="2 9" id="KW-0547">Nucleotide-binding</keyword>
<name>A0A0A9X5H2_LYGHE</name>
<evidence type="ECO:0000256" key="8">
    <source>
        <dbReference type="ARBA" id="ARBA00045284"/>
    </source>
</evidence>
<keyword evidence="4" id="KW-0809">Transit peptide</keyword>
<evidence type="ECO:0000256" key="2">
    <source>
        <dbReference type="ARBA" id="ARBA00022741"/>
    </source>
</evidence>
<dbReference type="InterPro" id="IPR006073">
    <property type="entry name" value="GTP-bd"/>
</dbReference>
<feature type="domain" description="CP-type G" evidence="11">
    <location>
        <begin position="34"/>
        <end position="211"/>
    </location>
</feature>
<dbReference type="FunFam" id="3.40.50.300:FF:000876">
    <property type="entry name" value="Mitochondrial GTPase 1"/>
    <property type="match status" value="1"/>
</dbReference>
<dbReference type="InterPro" id="IPR027417">
    <property type="entry name" value="P-loop_NTPase"/>
</dbReference>
<dbReference type="CDD" id="cd01856">
    <property type="entry name" value="YlqF"/>
    <property type="match status" value="1"/>
</dbReference>
<evidence type="ECO:0000259" key="11">
    <source>
        <dbReference type="PROSITE" id="PS51721"/>
    </source>
</evidence>